<evidence type="ECO:0000256" key="1">
    <source>
        <dbReference type="SAM" id="MobiDB-lite"/>
    </source>
</evidence>
<dbReference type="EMBL" id="JBIRXV010000001">
    <property type="protein sequence ID" value="MFI2318909.1"/>
    <property type="molecule type" value="Genomic_DNA"/>
</dbReference>
<dbReference type="RefSeq" id="WP_396946202.1">
    <property type="nucleotide sequence ID" value="NZ_JBIRXV010000001.1"/>
</dbReference>
<proteinExistence type="predicted"/>
<feature type="region of interest" description="Disordered" evidence="1">
    <location>
        <begin position="20"/>
        <end position="39"/>
    </location>
</feature>
<keyword evidence="3" id="KW-1185">Reference proteome</keyword>
<protein>
    <submittedName>
        <fullName evidence="2">Uncharacterized protein</fullName>
    </submittedName>
</protein>
<reference evidence="2 3" key="1">
    <citation type="submission" date="2024-10" db="EMBL/GenBank/DDBJ databases">
        <title>The Natural Products Discovery Center: Release of the First 8490 Sequenced Strains for Exploring Actinobacteria Biosynthetic Diversity.</title>
        <authorList>
            <person name="Kalkreuter E."/>
            <person name="Kautsar S.A."/>
            <person name="Yang D."/>
            <person name="Bader C.D."/>
            <person name="Teijaro C.N."/>
            <person name="Fluegel L."/>
            <person name="Davis C.M."/>
            <person name="Simpson J.R."/>
            <person name="Lauterbach L."/>
            <person name="Steele A.D."/>
            <person name="Gui C."/>
            <person name="Meng S."/>
            <person name="Li G."/>
            <person name="Viehrig K."/>
            <person name="Ye F."/>
            <person name="Su P."/>
            <person name="Kiefer A.F."/>
            <person name="Nichols A."/>
            <person name="Cepeda A.J."/>
            <person name="Yan W."/>
            <person name="Fan B."/>
            <person name="Jiang Y."/>
            <person name="Adhikari A."/>
            <person name="Zheng C.-J."/>
            <person name="Schuster L."/>
            <person name="Cowan T.M."/>
            <person name="Smanski M.J."/>
            <person name="Chevrette M.G."/>
            <person name="De Carvalho L.P.S."/>
            <person name="Shen B."/>
        </authorList>
    </citation>
    <scope>NUCLEOTIDE SEQUENCE [LARGE SCALE GENOMIC DNA]</scope>
    <source>
        <strain evidence="2 3">NPDC019626</strain>
    </source>
</reference>
<organism evidence="2 3">
    <name type="scientific">Nocardia beijingensis</name>
    <dbReference type="NCBI Taxonomy" id="95162"/>
    <lineage>
        <taxon>Bacteria</taxon>
        <taxon>Bacillati</taxon>
        <taxon>Actinomycetota</taxon>
        <taxon>Actinomycetes</taxon>
        <taxon>Mycobacteriales</taxon>
        <taxon>Nocardiaceae</taxon>
        <taxon>Nocardia</taxon>
    </lineage>
</organism>
<evidence type="ECO:0000313" key="3">
    <source>
        <dbReference type="Proteomes" id="UP001611450"/>
    </source>
</evidence>
<gene>
    <name evidence="2" type="ORF">ACH47G_00320</name>
</gene>
<dbReference type="Proteomes" id="UP001611450">
    <property type="component" value="Unassembled WGS sequence"/>
</dbReference>
<accession>A0ABW7WA58</accession>
<evidence type="ECO:0000313" key="2">
    <source>
        <dbReference type="EMBL" id="MFI2318909.1"/>
    </source>
</evidence>
<sequence length="84" mass="9273">MAFAREFAARINDTGWCNPTSSAAIDPRRRTEPRPSTTASRLIGRYDPFRLNPALTLATRLAPEMTNNAISVADVLERSPKKDG</sequence>
<name>A0ABW7WA58_9NOCA</name>
<comment type="caution">
    <text evidence="2">The sequence shown here is derived from an EMBL/GenBank/DDBJ whole genome shotgun (WGS) entry which is preliminary data.</text>
</comment>